<organism evidence="6 7">
    <name type="scientific">Actibacterium lipolyticum</name>
    <dbReference type="NCBI Taxonomy" id="1524263"/>
    <lineage>
        <taxon>Bacteria</taxon>
        <taxon>Pseudomonadati</taxon>
        <taxon>Pseudomonadota</taxon>
        <taxon>Alphaproteobacteria</taxon>
        <taxon>Rhodobacterales</taxon>
        <taxon>Roseobacteraceae</taxon>
        <taxon>Actibacterium</taxon>
    </lineage>
</organism>
<reference evidence="7" key="1">
    <citation type="submission" date="2017-05" db="EMBL/GenBank/DDBJ databases">
        <authorList>
            <person name="Rodrigo-Torres L."/>
            <person name="Arahal R. D."/>
            <person name="Lucena T."/>
        </authorList>
    </citation>
    <scope>NUCLEOTIDE SEQUENCE [LARGE SCALE GENOMIC DNA]</scope>
    <source>
        <strain evidence="7">CECT 8621</strain>
    </source>
</reference>
<evidence type="ECO:0000313" key="7">
    <source>
        <dbReference type="Proteomes" id="UP000202922"/>
    </source>
</evidence>
<evidence type="ECO:0000313" key="6">
    <source>
        <dbReference type="EMBL" id="SMX42780.1"/>
    </source>
</evidence>
<name>A0A238KJ85_9RHOB</name>
<dbReference type="InterPro" id="IPR050695">
    <property type="entry name" value="N-acetylmuramoyl_amidase_3"/>
</dbReference>
<dbReference type="AlphaFoldDB" id="A0A238KJ85"/>
<evidence type="ECO:0000256" key="4">
    <source>
        <dbReference type="SAM" id="SignalP"/>
    </source>
</evidence>
<dbReference type="Gene3D" id="3.40.630.40">
    <property type="entry name" value="Zn-dependent exopeptidases"/>
    <property type="match status" value="1"/>
</dbReference>
<protein>
    <recommendedName>
        <fullName evidence="2">N-acetylmuramoyl-L-alanine amidase</fullName>
        <ecNumber evidence="2">3.5.1.28</ecNumber>
    </recommendedName>
</protein>
<dbReference type="Pfam" id="PF01520">
    <property type="entry name" value="Amidase_3"/>
    <property type="match status" value="1"/>
</dbReference>
<dbReference type="PANTHER" id="PTHR30404">
    <property type="entry name" value="N-ACETYLMURAMOYL-L-ALANINE AMIDASE"/>
    <property type="match status" value="1"/>
</dbReference>
<dbReference type="GO" id="GO:0008745">
    <property type="term" value="F:N-acetylmuramoyl-L-alanine amidase activity"/>
    <property type="evidence" value="ECO:0007669"/>
    <property type="project" value="UniProtKB-EC"/>
</dbReference>
<dbReference type="Gene3D" id="2.60.40.3500">
    <property type="match status" value="1"/>
</dbReference>
<dbReference type="Proteomes" id="UP000202922">
    <property type="component" value="Unassembled WGS sequence"/>
</dbReference>
<dbReference type="PANTHER" id="PTHR30404:SF0">
    <property type="entry name" value="N-ACETYLMURAMOYL-L-ALANINE AMIDASE AMIC"/>
    <property type="match status" value="1"/>
</dbReference>
<sequence length="409" mass="43849">MSNIIKAVLLCAVVTMGTTEAARAQDLSALARVNVAGSEITDKGRGISVVLALSQPVPYRLRLLAEPPRLVADFREVNWEGVTAGDLLRGKRVLGLHAGALSPGWSRMVLELDGPFAVDSAQMQRDVESGRAMLELRLARVSPEEFASHIVTSEEALIGVTKVAPMPAPRRRQDGTRPVRVVLDPGHGGIDPGAERGGVKEADLMLTFARELKEALLRAGFDVVMTREEDAFVPLETRVSIARAAQADVFLSLHADVVAEGQATGAAIYTLSDKASDRASQKLAERHDRADLLAGVDLSDHDDVIADVLMDLARLETAPRADGLADALVVGLRQSIGRLHKRPRHEAGFSVLKAPDIPSVLLELGFLSSPEDLENLKNPDWRAKAAGGVRDALVAWAKSDAAQAALLRQ</sequence>
<dbReference type="GO" id="GO:0009253">
    <property type="term" value="P:peptidoglycan catabolic process"/>
    <property type="evidence" value="ECO:0007669"/>
    <property type="project" value="InterPro"/>
</dbReference>
<comment type="catalytic activity">
    <reaction evidence="1">
        <text>Hydrolyzes the link between N-acetylmuramoyl residues and L-amino acid residues in certain cell-wall glycopeptides.</text>
        <dbReference type="EC" id="3.5.1.28"/>
    </reaction>
</comment>
<dbReference type="SUPFAM" id="SSF53187">
    <property type="entry name" value="Zn-dependent exopeptidases"/>
    <property type="match status" value="1"/>
</dbReference>
<dbReference type="EMBL" id="FXYE01000002">
    <property type="protein sequence ID" value="SMX42780.1"/>
    <property type="molecule type" value="Genomic_DNA"/>
</dbReference>
<feature type="signal peptide" evidence="4">
    <location>
        <begin position="1"/>
        <end position="21"/>
    </location>
</feature>
<dbReference type="CDD" id="cd02696">
    <property type="entry name" value="MurNAc-LAA"/>
    <property type="match status" value="1"/>
</dbReference>
<feature type="domain" description="MurNAc-LAA" evidence="5">
    <location>
        <begin position="239"/>
        <end position="394"/>
    </location>
</feature>
<gene>
    <name evidence="6" type="primary">amiA</name>
    <name evidence="6" type="ORF">COL8621_02071</name>
</gene>
<feature type="chain" id="PRO_5013212197" description="N-acetylmuramoyl-L-alanine amidase" evidence="4">
    <location>
        <begin position="22"/>
        <end position="409"/>
    </location>
</feature>
<dbReference type="SMART" id="SM00646">
    <property type="entry name" value="Ami_3"/>
    <property type="match status" value="1"/>
</dbReference>
<keyword evidence="4" id="KW-0732">Signal</keyword>
<evidence type="ECO:0000256" key="3">
    <source>
        <dbReference type="ARBA" id="ARBA00022801"/>
    </source>
</evidence>
<evidence type="ECO:0000256" key="1">
    <source>
        <dbReference type="ARBA" id="ARBA00001561"/>
    </source>
</evidence>
<accession>A0A238KJ85</accession>
<proteinExistence type="predicted"/>
<evidence type="ECO:0000256" key="2">
    <source>
        <dbReference type="ARBA" id="ARBA00011901"/>
    </source>
</evidence>
<keyword evidence="7" id="KW-1185">Reference proteome</keyword>
<dbReference type="RefSeq" id="WP_176438475.1">
    <property type="nucleotide sequence ID" value="NZ_FXYE01000002.1"/>
</dbReference>
<dbReference type="EC" id="3.5.1.28" evidence="2"/>
<evidence type="ECO:0000259" key="5">
    <source>
        <dbReference type="SMART" id="SM00646"/>
    </source>
</evidence>
<dbReference type="InterPro" id="IPR002508">
    <property type="entry name" value="MurNAc-LAA_cat"/>
</dbReference>
<dbReference type="GO" id="GO:0030288">
    <property type="term" value="C:outer membrane-bounded periplasmic space"/>
    <property type="evidence" value="ECO:0007669"/>
    <property type="project" value="TreeGrafter"/>
</dbReference>
<keyword evidence="3 6" id="KW-0378">Hydrolase</keyword>